<evidence type="ECO:0000256" key="11">
    <source>
        <dbReference type="PIRNR" id="PIRNR017126"/>
    </source>
</evidence>
<evidence type="ECO:0000256" key="6">
    <source>
        <dbReference type="ARBA" id="ARBA00022490"/>
    </source>
</evidence>
<reference evidence="13" key="1">
    <citation type="submission" date="2020-12" db="EMBL/GenBank/DDBJ databases">
        <title>Metabolic potential, ecology and presence of endohyphal bacteria is reflected in genomic diversity of Mucoromycotina.</title>
        <authorList>
            <person name="Muszewska A."/>
            <person name="Okrasinska A."/>
            <person name="Steczkiewicz K."/>
            <person name="Drgas O."/>
            <person name="Orlowska M."/>
            <person name="Perlinska-Lenart U."/>
            <person name="Aleksandrzak-Piekarczyk T."/>
            <person name="Szatraj K."/>
            <person name="Zielenkiewicz U."/>
            <person name="Pilsyk S."/>
            <person name="Malc E."/>
            <person name="Mieczkowski P."/>
            <person name="Kruszewska J.S."/>
            <person name="Biernat P."/>
            <person name="Pawlowska J."/>
        </authorList>
    </citation>
    <scope>NUCLEOTIDE SEQUENCE</scope>
    <source>
        <strain evidence="13">WA0000051536</strain>
    </source>
</reference>
<sequence length="786" mass="88309">MSSSFSPRVASPNLSRRNTGNQQADHSPVTIGSPSLDRHAARFSRGSNQEEADRNSRRISARETLLRRVSGRSSGTGADATGTDERKAARPLEVLTNAPKLPQSLTNEQMYSNFEEWMKMCTDNKINATNSWNFALIDYFHEMTFLKDGDSINFQKASCTLDGCVKIYTSRVDSVATETGKLLSGLANSANVAQDDEDGDGEDDTERRTKKKSNRSETTLVKDFSSIKVKKLDLDFTVDPLFKKTSADFDEGGARGLLLNNLTVDRGGKIIFDASDAFADPEDDDEVPTPDLKEKKASEEKAEGDRPPVDAMDIESSEVEKKEDDNKIEVSRLKAKLPSLEELSILEISPSLREFEFSSSNALDIPAAKSNNEDTNPDNSQEIEPEPEFPQEEGNNDMDDVFNEIDNDQEQEPDANQEESQLGGFFEPANPGTDAATVRTYEMAMNPDLQTDMFSYFDSAFMRNWAGPEHWKLRRPVSKAAKEATEQGVEEGDETQKGKKKPKVVFEIDFLNSEDINEEELFANDKKGSITMPVKRDAKNSTHLLPDDMHFSSKQLLHYFLKPDRSFRKRKPAETTATVSNDQIDENVQPDEPDAQYWAQEEEMAIDDGNLTQADLSFAGDQTILTAVEDTTFLQDAFDEINDAEMDKVYGDELITNHRLKKIKPIYVNYAKTAKRVDVRRLKDNLWKTLKTEPVDDKPVMPESSNTLDEETEDAIKGEHKFSEVIHNLKKEYSEKSMKDISVPFCFICLLHLANEKKLKISNEADPEDLFDAMGSGLKDLIVVQD</sequence>
<dbReference type="GO" id="GO:0007076">
    <property type="term" value="P:mitotic chromosome condensation"/>
    <property type="evidence" value="ECO:0007669"/>
    <property type="project" value="InterPro"/>
</dbReference>
<dbReference type="AlphaFoldDB" id="A0A8H7PLD9"/>
<dbReference type="PIRSF" id="PIRSF017126">
    <property type="entry name" value="Condensin_H"/>
    <property type="match status" value="1"/>
</dbReference>
<name>A0A8H7PLD9_9FUNG</name>
<keyword evidence="6" id="KW-0963">Cytoplasm</keyword>
<feature type="region of interest" description="Disordered" evidence="12">
    <location>
        <begin position="570"/>
        <end position="590"/>
    </location>
</feature>
<feature type="region of interest" description="Disordered" evidence="12">
    <location>
        <begin position="1"/>
        <end position="90"/>
    </location>
</feature>
<evidence type="ECO:0000313" key="13">
    <source>
        <dbReference type="EMBL" id="KAG2175870.1"/>
    </source>
</evidence>
<dbReference type="PANTHER" id="PTHR13108">
    <property type="entry name" value="CONDENSIN COMPLEX SUBUNIT 2"/>
    <property type="match status" value="1"/>
</dbReference>
<comment type="caution">
    <text evidence="13">The sequence shown here is derived from an EMBL/GenBank/DDBJ whole genome shotgun (WGS) entry which is preliminary data.</text>
</comment>
<dbReference type="GO" id="GO:0005737">
    <property type="term" value="C:cytoplasm"/>
    <property type="evidence" value="ECO:0007669"/>
    <property type="project" value="UniProtKB-SubCell"/>
</dbReference>
<dbReference type="InterPro" id="IPR022816">
    <property type="entry name" value="Condensin_barren_su2"/>
</dbReference>
<feature type="region of interest" description="Disordered" evidence="12">
    <location>
        <begin position="275"/>
        <end position="334"/>
    </location>
</feature>
<feature type="compositionally biased region" description="Acidic residues" evidence="12">
    <location>
        <begin position="279"/>
        <end position="288"/>
    </location>
</feature>
<gene>
    <name evidence="13" type="ORF">INT44_000348</name>
</gene>
<keyword evidence="5" id="KW-0158">Chromosome</keyword>
<evidence type="ECO:0000256" key="7">
    <source>
        <dbReference type="ARBA" id="ARBA00022618"/>
    </source>
</evidence>
<dbReference type="GO" id="GO:0051301">
    <property type="term" value="P:cell division"/>
    <property type="evidence" value="ECO:0007669"/>
    <property type="project" value="UniProtKB-KW"/>
</dbReference>
<dbReference type="Proteomes" id="UP000612746">
    <property type="component" value="Unassembled WGS sequence"/>
</dbReference>
<dbReference type="PANTHER" id="PTHR13108:SF9">
    <property type="entry name" value="CONDENSIN COMPLEX SUBUNIT 2"/>
    <property type="match status" value="1"/>
</dbReference>
<proteinExistence type="inferred from homology"/>
<keyword evidence="7 11" id="KW-0132">Cell division</keyword>
<organism evidence="13 14">
    <name type="scientific">Umbelopsis vinacea</name>
    <dbReference type="NCBI Taxonomy" id="44442"/>
    <lineage>
        <taxon>Eukaryota</taxon>
        <taxon>Fungi</taxon>
        <taxon>Fungi incertae sedis</taxon>
        <taxon>Mucoromycota</taxon>
        <taxon>Mucoromycotina</taxon>
        <taxon>Umbelopsidomycetes</taxon>
        <taxon>Umbelopsidales</taxon>
        <taxon>Umbelopsidaceae</taxon>
        <taxon>Umbelopsis</taxon>
    </lineage>
</organism>
<feature type="region of interest" description="Disordered" evidence="12">
    <location>
        <begin position="188"/>
        <end position="215"/>
    </location>
</feature>
<evidence type="ECO:0000256" key="10">
    <source>
        <dbReference type="ARBA" id="ARBA00023306"/>
    </source>
</evidence>
<feature type="compositionally biased region" description="Acidic residues" evidence="12">
    <location>
        <begin position="194"/>
        <end position="204"/>
    </location>
</feature>
<evidence type="ECO:0000256" key="5">
    <source>
        <dbReference type="ARBA" id="ARBA00022454"/>
    </source>
</evidence>
<evidence type="ECO:0000313" key="14">
    <source>
        <dbReference type="Proteomes" id="UP000612746"/>
    </source>
</evidence>
<evidence type="ECO:0000256" key="9">
    <source>
        <dbReference type="ARBA" id="ARBA00023067"/>
    </source>
</evidence>
<comment type="subcellular location">
    <subcellularLocation>
        <location evidence="1">Chromosome</location>
    </subcellularLocation>
    <subcellularLocation>
        <location evidence="2">Cytoplasm</location>
    </subcellularLocation>
</comment>
<feature type="compositionally biased region" description="Polar residues" evidence="12">
    <location>
        <begin position="369"/>
        <end position="380"/>
    </location>
</feature>
<feature type="compositionally biased region" description="Basic and acidic residues" evidence="12">
    <location>
        <begin position="318"/>
        <end position="332"/>
    </location>
</feature>
<dbReference type="GO" id="GO:0000796">
    <property type="term" value="C:condensin complex"/>
    <property type="evidence" value="ECO:0007669"/>
    <property type="project" value="InterPro"/>
</dbReference>
<comment type="function">
    <text evidence="11">Regulatory subunit of the condensin complex, a complex required for conversion of interphase chromatin into mitotic-like condense chromosomes.</text>
</comment>
<evidence type="ECO:0000256" key="8">
    <source>
        <dbReference type="ARBA" id="ARBA00022776"/>
    </source>
</evidence>
<accession>A0A8H7PLD9</accession>
<keyword evidence="10 11" id="KW-0131">Cell cycle</keyword>
<evidence type="ECO:0000256" key="1">
    <source>
        <dbReference type="ARBA" id="ARBA00004286"/>
    </source>
</evidence>
<dbReference type="GO" id="GO:0003682">
    <property type="term" value="F:chromatin binding"/>
    <property type="evidence" value="ECO:0007669"/>
    <property type="project" value="TreeGrafter"/>
</dbReference>
<keyword evidence="14" id="KW-1185">Reference proteome</keyword>
<dbReference type="EMBL" id="JAEPRA010000014">
    <property type="protein sequence ID" value="KAG2175870.1"/>
    <property type="molecule type" value="Genomic_DNA"/>
</dbReference>
<dbReference type="OrthoDB" id="362021at2759"/>
<protein>
    <recommendedName>
        <fullName evidence="4 11">Condensin complex subunit 2</fullName>
    </recommendedName>
</protein>
<evidence type="ECO:0000256" key="4">
    <source>
        <dbReference type="ARBA" id="ARBA00016065"/>
    </source>
</evidence>
<evidence type="ECO:0000256" key="12">
    <source>
        <dbReference type="SAM" id="MobiDB-lite"/>
    </source>
</evidence>
<feature type="compositionally biased region" description="Acidic residues" evidence="12">
    <location>
        <begin position="381"/>
        <end position="417"/>
    </location>
</feature>
<comment type="similarity">
    <text evidence="3 11">Belongs to the CND2 (condensin subunit 2) family.</text>
</comment>
<keyword evidence="8 11" id="KW-0498">Mitosis</keyword>
<feature type="region of interest" description="Disordered" evidence="12">
    <location>
        <begin position="365"/>
        <end position="433"/>
    </location>
</feature>
<feature type="compositionally biased region" description="Polar residues" evidence="12">
    <location>
        <begin position="1"/>
        <end position="33"/>
    </location>
</feature>
<keyword evidence="9 11" id="KW-0226">DNA condensation</keyword>
<feature type="compositionally biased region" description="Basic and acidic residues" evidence="12">
    <location>
        <begin position="291"/>
        <end position="308"/>
    </location>
</feature>
<evidence type="ECO:0000256" key="3">
    <source>
        <dbReference type="ARBA" id="ARBA00009471"/>
    </source>
</evidence>
<feature type="compositionally biased region" description="Basic and acidic residues" evidence="12">
    <location>
        <begin position="51"/>
        <end position="66"/>
    </location>
</feature>
<dbReference type="Pfam" id="PF05786">
    <property type="entry name" value="Cnd2"/>
    <property type="match status" value="1"/>
</dbReference>
<evidence type="ECO:0000256" key="2">
    <source>
        <dbReference type="ARBA" id="ARBA00004496"/>
    </source>
</evidence>